<evidence type="ECO:0000256" key="1">
    <source>
        <dbReference type="ARBA" id="ARBA00005260"/>
    </source>
</evidence>
<dbReference type="Gene3D" id="1.20.58.1000">
    <property type="entry name" value="Metal-sensitive repressor, helix protomer"/>
    <property type="match status" value="1"/>
</dbReference>
<organism evidence="3 4">
    <name type="scientific">Escherichia coli</name>
    <dbReference type="NCBI Taxonomy" id="562"/>
    <lineage>
        <taxon>Bacteria</taxon>
        <taxon>Pseudomonadati</taxon>
        <taxon>Pseudomonadota</taxon>
        <taxon>Gammaproteobacteria</taxon>
        <taxon>Enterobacterales</taxon>
        <taxon>Enterobacteriaceae</taxon>
        <taxon>Escherichia</taxon>
    </lineage>
</organism>
<dbReference type="InterPro" id="IPR003735">
    <property type="entry name" value="Metal_Tscrpt_repr"/>
</dbReference>
<reference evidence="3 4" key="1">
    <citation type="submission" date="2018-06" db="EMBL/GenBank/DDBJ databases">
        <authorList>
            <consortium name="Pathogen Informatics"/>
            <person name="Doyle S."/>
        </authorList>
    </citation>
    <scope>NUCLEOTIDE SEQUENCE [LARGE SCALE GENOMIC DNA]</scope>
    <source>
        <strain evidence="3 4">NCTC7922</strain>
    </source>
</reference>
<name>A0A377DI68_ECOLX</name>
<evidence type="ECO:0000256" key="2">
    <source>
        <dbReference type="ARBA" id="ARBA00041147"/>
    </source>
</evidence>
<dbReference type="GO" id="GO:0003677">
    <property type="term" value="F:DNA binding"/>
    <property type="evidence" value="ECO:0007669"/>
    <property type="project" value="InterPro"/>
</dbReference>
<gene>
    <name evidence="3" type="primary">frmR</name>
    <name evidence="3" type="ORF">NCTC7922_06287</name>
</gene>
<dbReference type="InterPro" id="IPR038390">
    <property type="entry name" value="Metal_Tscrpt_repr_sf"/>
</dbReference>
<evidence type="ECO:0000313" key="4">
    <source>
        <dbReference type="Proteomes" id="UP000254174"/>
    </source>
</evidence>
<proteinExistence type="inferred from homology"/>
<dbReference type="Pfam" id="PF02583">
    <property type="entry name" value="Trns_repr_metal"/>
    <property type="match status" value="1"/>
</dbReference>
<dbReference type="NCBIfam" id="NF008464">
    <property type="entry name" value="PRK11352.1"/>
    <property type="match status" value="1"/>
</dbReference>
<dbReference type="GO" id="GO:0046872">
    <property type="term" value="F:metal ion binding"/>
    <property type="evidence" value="ECO:0007669"/>
    <property type="project" value="InterPro"/>
</dbReference>
<dbReference type="AlphaFoldDB" id="A0A377DI68"/>
<dbReference type="EMBL" id="UGFC01000006">
    <property type="protein sequence ID" value="STM20319.1"/>
    <property type="molecule type" value="Genomic_DNA"/>
</dbReference>
<dbReference type="PANTHER" id="PTHR33677:SF5">
    <property type="entry name" value="TRANSCRIPTIONAL REPRESSOR FRMR"/>
    <property type="match status" value="1"/>
</dbReference>
<accession>A0A377DI68</accession>
<evidence type="ECO:0000313" key="3">
    <source>
        <dbReference type="EMBL" id="STM20319.1"/>
    </source>
</evidence>
<dbReference type="Proteomes" id="UP000254174">
    <property type="component" value="Unassembled WGS sequence"/>
</dbReference>
<sequence length="109" mass="12198">MTYSIPPYSILRADDEVRNAQYSGREEKGPYSSSSYSGQIDALERSLEGDAECRAILQQIAAVRGAANGLMAEVLESHIRETFDRNDCYSREVSQSVDDTIELVRAYLK</sequence>
<protein>
    <recommendedName>
        <fullName evidence="2">Transcriptional repressor FrmR</fullName>
    </recommendedName>
</protein>
<dbReference type="PANTHER" id="PTHR33677">
    <property type="entry name" value="TRANSCRIPTIONAL REPRESSOR FRMR-RELATED"/>
    <property type="match status" value="1"/>
</dbReference>
<dbReference type="GO" id="GO:0045892">
    <property type="term" value="P:negative regulation of DNA-templated transcription"/>
    <property type="evidence" value="ECO:0007669"/>
    <property type="project" value="UniProtKB-ARBA"/>
</dbReference>
<comment type="similarity">
    <text evidence="1">Belongs to the FrmR/RcnR family.</text>
</comment>
<dbReference type="CDD" id="cd10153">
    <property type="entry name" value="RcnR-FrmR-like_DUF156"/>
    <property type="match status" value="1"/>
</dbReference>